<evidence type="ECO:0000313" key="9">
    <source>
        <dbReference type="EMBL" id="MDT0416733.1"/>
    </source>
</evidence>
<dbReference type="Pfam" id="PF00528">
    <property type="entry name" value="BPD_transp_1"/>
    <property type="match status" value="1"/>
</dbReference>
<feature type="transmembrane region" description="Helical" evidence="7">
    <location>
        <begin position="281"/>
        <end position="301"/>
    </location>
</feature>
<proteinExistence type="inferred from homology"/>
<reference evidence="10" key="1">
    <citation type="submission" date="2023-07" db="EMBL/GenBank/DDBJ databases">
        <title>30 novel species of actinomycetes from the DSMZ collection.</title>
        <authorList>
            <person name="Nouioui I."/>
        </authorList>
    </citation>
    <scope>NUCLEOTIDE SEQUENCE [LARGE SCALE GENOMIC DNA]</scope>
    <source>
        <strain evidence="10">DSM 41982</strain>
    </source>
</reference>
<dbReference type="GO" id="GO:0005886">
    <property type="term" value="C:plasma membrane"/>
    <property type="evidence" value="ECO:0007669"/>
    <property type="project" value="UniProtKB-SubCell"/>
</dbReference>
<dbReference type="AlphaFoldDB" id="A0ABD5E5U1"/>
<accession>A0ABD5E5U1</accession>
<dbReference type="Proteomes" id="UP001183607">
    <property type="component" value="Unassembled WGS sequence"/>
</dbReference>
<evidence type="ECO:0000259" key="8">
    <source>
        <dbReference type="PROSITE" id="PS50928"/>
    </source>
</evidence>
<keyword evidence="4 7" id="KW-0812">Transmembrane</keyword>
<dbReference type="PANTHER" id="PTHR43227">
    <property type="entry name" value="BLL4140 PROTEIN"/>
    <property type="match status" value="1"/>
</dbReference>
<protein>
    <submittedName>
        <fullName evidence="9">Sugar ABC transporter permease</fullName>
    </submittedName>
</protein>
<evidence type="ECO:0000256" key="2">
    <source>
        <dbReference type="ARBA" id="ARBA00022448"/>
    </source>
</evidence>
<dbReference type="PROSITE" id="PS50928">
    <property type="entry name" value="ABC_TM1"/>
    <property type="match status" value="1"/>
</dbReference>
<evidence type="ECO:0000256" key="5">
    <source>
        <dbReference type="ARBA" id="ARBA00022989"/>
    </source>
</evidence>
<dbReference type="SUPFAM" id="SSF161098">
    <property type="entry name" value="MetI-like"/>
    <property type="match status" value="1"/>
</dbReference>
<dbReference type="PANTHER" id="PTHR43227:SF8">
    <property type="entry name" value="DIACETYLCHITOBIOSE UPTAKE SYSTEM PERMEASE PROTEIN DASB"/>
    <property type="match status" value="1"/>
</dbReference>
<keyword evidence="3" id="KW-1003">Cell membrane</keyword>
<dbReference type="InterPro" id="IPR035906">
    <property type="entry name" value="MetI-like_sf"/>
</dbReference>
<evidence type="ECO:0000256" key="3">
    <source>
        <dbReference type="ARBA" id="ARBA00022475"/>
    </source>
</evidence>
<sequence>MSPTSPPAAPLAPGRRRGPLDSPRLLWLTVPSLVWFAVFSVGPLVAMFVIATLEWKGLIYEPHYTGTENIRHVLGDDVFLDALRNSAVQIAVVLPVMIPLAFMLGHHLSTRPRGYRVLSVLYFSPGLISISVTGMIFYGVLSPDGGANGLLRATGLGALTHSWLADPGTALPAVIAIDLWRGIGWTAVLFASRLSSVPGEVVEAARLDGAGTFRVMWQITFPMVKDYVRTLTMLQFLWTLFTSAALVLLLTKGGPGSSSTTLSYLVYEKAFAQSDLGYSQVVGVVLLLLGVAGMLLIHRLLRDRDPGEQTR</sequence>
<keyword evidence="2 7" id="KW-0813">Transport</keyword>
<keyword evidence="6 7" id="KW-0472">Membrane</keyword>
<comment type="similarity">
    <text evidence="7">Belongs to the binding-protein-dependent transport system permease family.</text>
</comment>
<name>A0ABD5E5U1_9ACTN</name>
<feature type="transmembrane region" description="Helical" evidence="7">
    <location>
        <begin position="117"/>
        <end position="141"/>
    </location>
</feature>
<comment type="subcellular location">
    <subcellularLocation>
        <location evidence="1 7">Cell membrane</location>
        <topology evidence="1 7">Multi-pass membrane protein</topology>
    </subcellularLocation>
</comment>
<comment type="caution">
    <text evidence="9">The sequence shown here is derived from an EMBL/GenBank/DDBJ whole genome shotgun (WGS) entry which is preliminary data.</text>
</comment>
<evidence type="ECO:0000256" key="7">
    <source>
        <dbReference type="RuleBase" id="RU363032"/>
    </source>
</evidence>
<feature type="transmembrane region" description="Helical" evidence="7">
    <location>
        <begin position="86"/>
        <end position="105"/>
    </location>
</feature>
<evidence type="ECO:0000313" key="10">
    <source>
        <dbReference type="Proteomes" id="UP001183607"/>
    </source>
</evidence>
<evidence type="ECO:0000256" key="1">
    <source>
        <dbReference type="ARBA" id="ARBA00004651"/>
    </source>
</evidence>
<feature type="domain" description="ABC transmembrane type-1" evidence="8">
    <location>
        <begin position="79"/>
        <end position="297"/>
    </location>
</feature>
<dbReference type="EMBL" id="JAVRER010000019">
    <property type="protein sequence ID" value="MDT0416733.1"/>
    <property type="molecule type" value="Genomic_DNA"/>
</dbReference>
<evidence type="ECO:0000256" key="6">
    <source>
        <dbReference type="ARBA" id="ARBA00023136"/>
    </source>
</evidence>
<dbReference type="RefSeq" id="WP_093852971.1">
    <property type="nucleotide sequence ID" value="NZ_JAVRER010000019.1"/>
</dbReference>
<organism evidence="9 10">
    <name type="scientific">Streptomyces evansiae</name>
    <dbReference type="NCBI Taxonomy" id="3075535"/>
    <lineage>
        <taxon>Bacteria</taxon>
        <taxon>Bacillati</taxon>
        <taxon>Actinomycetota</taxon>
        <taxon>Actinomycetes</taxon>
        <taxon>Kitasatosporales</taxon>
        <taxon>Streptomycetaceae</taxon>
        <taxon>Streptomyces</taxon>
    </lineage>
</organism>
<feature type="transmembrane region" description="Helical" evidence="7">
    <location>
        <begin position="231"/>
        <end position="250"/>
    </location>
</feature>
<gene>
    <name evidence="9" type="ORF">RM574_14670</name>
</gene>
<evidence type="ECO:0000256" key="4">
    <source>
        <dbReference type="ARBA" id="ARBA00022692"/>
    </source>
</evidence>
<dbReference type="InterPro" id="IPR000515">
    <property type="entry name" value="MetI-like"/>
</dbReference>
<dbReference type="CDD" id="cd06261">
    <property type="entry name" value="TM_PBP2"/>
    <property type="match status" value="1"/>
</dbReference>
<dbReference type="InterPro" id="IPR050809">
    <property type="entry name" value="UgpAE/MalFG_permease"/>
</dbReference>
<keyword evidence="5 7" id="KW-1133">Transmembrane helix</keyword>
<dbReference type="Gene3D" id="1.10.3720.10">
    <property type="entry name" value="MetI-like"/>
    <property type="match status" value="1"/>
</dbReference>
<feature type="transmembrane region" description="Helical" evidence="7">
    <location>
        <begin position="170"/>
        <end position="191"/>
    </location>
</feature>
<feature type="transmembrane region" description="Helical" evidence="7">
    <location>
        <begin position="25"/>
        <end position="51"/>
    </location>
</feature>